<dbReference type="PANTHER" id="PTHR47959:SF22">
    <property type="entry name" value="RNA HELICASE"/>
    <property type="match status" value="1"/>
</dbReference>
<dbReference type="GO" id="GO:0016787">
    <property type="term" value="F:hydrolase activity"/>
    <property type="evidence" value="ECO:0007669"/>
    <property type="project" value="UniProtKB-KW"/>
</dbReference>
<accession>A0AAD3N962</accession>
<evidence type="ECO:0000256" key="1">
    <source>
        <dbReference type="ARBA" id="ARBA00004604"/>
    </source>
</evidence>
<organism evidence="17 18">
    <name type="scientific">Lates japonicus</name>
    <name type="common">Japanese lates</name>
    <dbReference type="NCBI Taxonomy" id="270547"/>
    <lineage>
        <taxon>Eukaryota</taxon>
        <taxon>Metazoa</taxon>
        <taxon>Chordata</taxon>
        <taxon>Craniata</taxon>
        <taxon>Vertebrata</taxon>
        <taxon>Euteleostomi</taxon>
        <taxon>Actinopterygii</taxon>
        <taxon>Neopterygii</taxon>
        <taxon>Teleostei</taxon>
        <taxon>Neoteleostei</taxon>
        <taxon>Acanthomorphata</taxon>
        <taxon>Carangaria</taxon>
        <taxon>Carangaria incertae sedis</taxon>
        <taxon>Centropomidae</taxon>
        <taxon>Lates</taxon>
    </lineage>
</organism>
<feature type="region of interest" description="Disordered" evidence="13">
    <location>
        <begin position="689"/>
        <end position="769"/>
    </location>
</feature>
<feature type="compositionally biased region" description="Basic residues" evidence="13">
    <location>
        <begin position="760"/>
        <end position="769"/>
    </location>
</feature>
<keyword evidence="6 12" id="KW-0347">Helicase</keyword>
<dbReference type="GO" id="GO:0003676">
    <property type="term" value="F:nucleic acid binding"/>
    <property type="evidence" value="ECO:0007669"/>
    <property type="project" value="InterPro"/>
</dbReference>
<keyword evidence="18" id="KW-1185">Reference proteome</keyword>
<dbReference type="Pfam" id="PF00270">
    <property type="entry name" value="DEAD"/>
    <property type="match status" value="1"/>
</dbReference>
<dbReference type="SMART" id="SM00487">
    <property type="entry name" value="DEXDc"/>
    <property type="match status" value="1"/>
</dbReference>
<gene>
    <name evidence="17" type="ORF">AKAME5_002019100</name>
</gene>
<dbReference type="PROSITE" id="PS51194">
    <property type="entry name" value="HELICASE_CTER"/>
    <property type="match status" value="1"/>
</dbReference>
<name>A0AAD3N962_LATJO</name>
<keyword evidence="4 12" id="KW-0547">Nucleotide-binding</keyword>
<dbReference type="InterPro" id="IPR011545">
    <property type="entry name" value="DEAD/DEAH_box_helicase_dom"/>
</dbReference>
<evidence type="ECO:0000259" key="16">
    <source>
        <dbReference type="PROSITE" id="PS51195"/>
    </source>
</evidence>
<dbReference type="InterPro" id="IPR014001">
    <property type="entry name" value="Helicase_ATP-bd"/>
</dbReference>
<dbReference type="SUPFAM" id="SSF52540">
    <property type="entry name" value="P-loop containing nucleoside triphosphate hydrolases"/>
    <property type="match status" value="1"/>
</dbReference>
<feature type="compositionally biased region" description="Basic and acidic residues" evidence="13">
    <location>
        <begin position="748"/>
        <end position="759"/>
    </location>
</feature>
<dbReference type="AlphaFoldDB" id="A0AAD3N962"/>
<dbReference type="InterPro" id="IPR000629">
    <property type="entry name" value="RNA-helicase_DEAD-box_CS"/>
</dbReference>
<dbReference type="Gene3D" id="3.40.50.300">
    <property type="entry name" value="P-loop containing nucleotide triphosphate hydrolases"/>
    <property type="match status" value="2"/>
</dbReference>
<evidence type="ECO:0000256" key="4">
    <source>
        <dbReference type="ARBA" id="ARBA00022741"/>
    </source>
</evidence>
<dbReference type="PROSITE" id="PS51195">
    <property type="entry name" value="Q_MOTIF"/>
    <property type="match status" value="1"/>
</dbReference>
<feature type="region of interest" description="Disordered" evidence="13">
    <location>
        <begin position="88"/>
        <end position="189"/>
    </location>
</feature>
<evidence type="ECO:0000256" key="2">
    <source>
        <dbReference type="ARBA" id="ARBA00012552"/>
    </source>
</evidence>
<dbReference type="Proteomes" id="UP001279410">
    <property type="component" value="Unassembled WGS sequence"/>
</dbReference>
<evidence type="ECO:0000256" key="9">
    <source>
        <dbReference type="ARBA" id="ARBA00043999"/>
    </source>
</evidence>
<keyword evidence="3" id="KW-0690">Ribosome biogenesis</keyword>
<protein>
    <recommendedName>
        <fullName evidence="2">RNA helicase</fullName>
        <ecNumber evidence="2">3.6.4.13</ecNumber>
    </recommendedName>
</protein>
<dbReference type="PROSITE" id="PS00039">
    <property type="entry name" value="DEAD_ATP_HELICASE"/>
    <property type="match status" value="1"/>
</dbReference>
<comment type="caution">
    <text evidence="17">The sequence shown here is derived from an EMBL/GenBank/DDBJ whole genome shotgun (WGS) entry which is preliminary data.</text>
</comment>
<dbReference type="GO" id="GO:0003724">
    <property type="term" value="F:RNA helicase activity"/>
    <property type="evidence" value="ECO:0007669"/>
    <property type="project" value="UniProtKB-EC"/>
</dbReference>
<dbReference type="GO" id="GO:0005829">
    <property type="term" value="C:cytosol"/>
    <property type="evidence" value="ECO:0007669"/>
    <property type="project" value="TreeGrafter"/>
</dbReference>
<evidence type="ECO:0000256" key="7">
    <source>
        <dbReference type="ARBA" id="ARBA00022840"/>
    </source>
</evidence>
<dbReference type="InterPro" id="IPR027417">
    <property type="entry name" value="P-loop_NTPase"/>
</dbReference>
<dbReference type="InterPro" id="IPR050079">
    <property type="entry name" value="DEAD_box_RNA_helicase"/>
</dbReference>
<dbReference type="Pfam" id="PF00271">
    <property type="entry name" value="Helicase_C"/>
    <property type="match status" value="1"/>
</dbReference>
<dbReference type="CDD" id="cd18787">
    <property type="entry name" value="SF2_C_DEAD"/>
    <property type="match status" value="1"/>
</dbReference>
<evidence type="ECO:0000256" key="11">
    <source>
        <dbReference type="PROSITE-ProRule" id="PRU00552"/>
    </source>
</evidence>
<dbReference type="GO" id="GO:0005524">
    <property type="term" value="F:ATP binding"/>
    <property type="evidence" value="ECO:0007669"/>
    <property type="project" value="UniProtKB-KW"/>
</dbReference>
<keyword evidence="8" id="KW-0539">Nucleus</keyword>
<feature type="compositionally biased region" description="Acidic residues" evidence="13">
    <location>
        <begin position="135"/>
        <end position="159"/>
    </location>
</feature>
<keyword evidence="5 12" id="KW-0378">Hydrolase</keyword>
<evidence type="ECO:0000256" key="8">
    <source>
        <dbReference type="ARBA" id="ARBA00023242"/>
    </source>
</evidence>
<dbReference type="PANTHER" id="PTHR47959">
    <property type="entry name" value="ATP-DEPENDENT RNA HELICASE RHLE-RELATED"/>
    <property type="match status" value="1"/>
</dbReference>
<evidence type="ECO:0000313" key="18">
    <source>
        <dbReference type="Proteomes" id="UP001279410"/>
    </source>
</evidence>
<dbReference type="InterPro" id="IPR014014">
    <property type="entry name" value="RNA_helicase_DEAD_Q_motif"/>
</dbReference>
<evidence type="ECO:0000259" key="14">
    <source>
        <dbReference type="PROSITE" id="PS51192"/>
    </source>
</evidence>
<dbReference type="GO" id="GO:0006364">
    <property type="term" value="P:rRNA processing"/>
    <property type="evidence" value="ECO:0007669"/>
    <property type="project" value="UniProtKB-ARBA"/>
</dbReference>
<sequence>MLEQLGLIGTIRDEDQSPEEPDSESDQEEERIILNRKKKLGGSSGSRDFNADFDFGERDVNHDDDWVMADVIKQLKKKRTVTTLDQKIEKIRKKRKAEEKSAQSETAEGSAEQNHEEDEDDDEEQDVKPAAGEADGGDEEEDEEEEEEDEDEFDSSDEEILTKSDTLREKEKRGRKRKAQEEAAESFYEDASQYDDQLTFDDMNLSRPILKAVTALGFKQPTPIQKACVPVGLLGRDLCACAATGTGKTAAFMLPVLERLVYKPRMSQVTRVLVLVPTRELGIQVHSVARQLAQFTSITTCLTVGGLDLKSQEAALRAGPDVLIATPGRLIDHLHNTPSFELTHIEILILDEADRMLDEYFEEQMKEIIRLCSYNRQTMLFSATMTEEVKDLAAVSLKQPIRIFVNSNTDVAPFLRQEFVRIRPNREGDREAVVAALLTRTFQDHVMCFTQTRKQAHRLHILLGLMGLKVGELHGELSQNQRLENLRRFKDEQIDILVATDVAARGLDIDGVKTVINFTMPSTVKHYVHRVGRTARAGRSGRSVSLVGESERKMLKEVVKSAKNSVKARVLPPEVILKFRDLISKLEKDVEAVTKLEREERELAASEAKLSVAQKRLDGSSSESQRVWFQTQQERKQSRMSKALQEFDLALRGKKKREKFLKDGRKKKELTSEERTQFEILKAQMFAERAAKRERRPKRARVMPEDETPTKAANQKMGKGGKKSVFDKELTNTSSKALKHYRAGPSFADRKRLGLDRKRPGSSRFKKKK</sequence>
<feature type="compositionally biased region" description="Acidic residues" evidence="13">
    <location>
        <begin position="115"/>
        <end position="125"/>
    </location>
</feature>
<dbReference type="PROSITE" id="PS51192">
    <property type="entry name" value="HELICASE_ATP_BIND_1"/>
    <property type="match status" value="1"/>
</dbReference>
<feature type="compositionally biased region" description="Acidic residues" evidence="13">
    <location>
        <begin position="16"/>
        <end position="29"/>
    </location>
</feature>
<proteinExistence type="inferred from homology"/>
<dbReference type="EC" id="3.6.4.13" evidence="2"/>
<feature type="region of interest" description="Disordered" evidence="13">
    <location>
        <begin position="1"/>
        <end position="64"/>
    </location>
</feature>
<feature type="compositionally biased region" description="Basic residues" evidence="13">
    <location>
        <begin position="692"/>
        <end position="701"/>
    </location>
</feature>
<comment type="subcellular location">
    <subcellularLocation>
        <location evidence="1">Nucleus</location>
        <location evidence="1">Nucleolus</location>
    </subcellularLocation>
</comment>
<evidence type="ECO:0000259" key="15">
    <source>
        <dbReference type="PROSITE" id="PS51194"/>
    </source>
</evidence>
<dbReference type="SMART" id="SM00490">
    <property type="entry name" value="HELICc"/>
    <property type="match status" value="1"/>
</dbReference>
<evidence type="ECO:0000256" key="10">
    <source>
        <dbReference type="ARBA" id="ARBA00047984"/>
    </source>
</evidence>
<comment type="catalytic activity">
    <reaction evidence="10">
        <text>ATP + H2O = ADP + phosphate + H(+)</text>
        <dbReference type="Rhea" id="RHEA:13065"/>
        <dbReference type="ChEBI" id="CHEBI:15377"/>
        <dbReference type="ChEBI" id="CHEBI:15378"/>
        <dbReference type="ChEBI" id="CHEBI:30616"/>
        <dbReference type="ChEBI" id="CHEBI:43474"/>
        <dbReference type="ChEBI" id="CHEBI:456216"/>
        <dbReference type="EC" id="3.6.4.13"/>
    </reaction>
</comment>
<feature type="short sequence motif" description="Q motif" evidence="11">
    <location>
        <begin position="198"/>
        <end position="226"/>
    </location>
</feature>
<evidence type="ECO:0000256" key="6">
    <source>
        <dbReference type="ARBA" id="ARBA00022806"/>
    </source>
</evidence>
<dbReference type="EMBL" id="BRZM01000156">
    <property type="protein sequence ID" value="GLD68878.1"/>
    <property type="molecule type" value="Genomic_DNA"/>
</dbReference>
<dbReference type="CDD" id="cd17947">
    <property type="entry name" value="DEADc_DDX27"/>
    <property type="match status" value="1"/>
</dbReference>
<dbReference type="GO" id="GO:0005730">
    <property type="term" value="C:nucleolus"/>
    <property type="evidence" value="ECO:0007669"/>
    <property type="project" value="UniProtKB-SubCell"/>
</dbReference>
<keyword evidence="7 12" id="KW-0067">ATP-binding</keyword>
<evidence type="ECO:0000256" key="12">
    <source>
        <dbReference type="RuleBase" id="RU000492"/>
    </source>
</evidence>
<feature type="compositionally biased region" description="Basic and acidic residues" evidence="13">
    <location>
        <begin position="55"/>
        <end position="64"/>
    </location>
</feature>
<feature type="domain" description="DEAD-box RNA helicase Q" evidence="16">
    <location>
        <begin position="198"/>
        <end position="226"/>
    </location>
</feature>
<dbReference type="FunFam" id="3.40.50.300:FF:000842">
    <property type="entry name" value="ATP-dependent RNA helicase DRS1"/>
    <property type="match status" value="1"/>
</dbReference>
<evidence type="ECO:0000256" key="5">
    <source>
        <dbReference type="ARBA" id="ARBA00022801"/>
    </source>
</evidence>
<comment type="similarity">
    <text evidence="9">Belongs to the DEAD box helicase family. DDX27/DRS1 subfamily.</text>
</comment>
<feature type="domain" description="Helicase ATP-binding" evidence="14">
    <location>
        <begin position="229"/>
        <end position="403"/>
    </location>
</feature>
<evidence type="ECO:0000256" key="13">
    <source>
        <dbReference type="SAM" id="MobiDB-lite"/>
    </source>
</evidence>
<reference evidence="17" key="1">
    <citation type="submission" date="2022-08" db="EMBL/GenBank/DDBJ databases">
        <title>Genome sequencing of akame (Lates japonicus).</title>
        <authorList>
            <person name="Hashiguchi Y."/>
            <person name="Takahashi H."/>
        </authorList>
    </citation>
    <scope>NUCLEOTIDE SEQUENCE</scope>
    <source>
        <strain evidence="17">Kochi</strain>
    </source>
</reference>
<feature type="compositionally biased region" description="Basic and acidic residues" evidence="13">
    <location>
        <begin position="160"/>
        <end position="172"/>
    </location>
</feature>
<evidence type="ECO:0000256" key="3">
    <source>
        <dbReference type="ARBA" id="ARBA00022517"/>
    </source>
</evidence>
<dbReference type="InterPro" id="IPR001650">
    <property type="entry name" value="Helicase_C-like"/>
</dbReference>
<feature type="domain" description="Helicase C-terminal" evidence="15">
    <location>
        <begin position="433"/>
        <end position="583"/>
    </location>
</feature>
<evidence type="ECO:0000313" key="17">
    <source>
        <dbReference type="EMBL" id="GLD68878.1"/>
    </source>
</evidence>